<organism evidence="3">
    <name type="scientific">Brugia timori</name>
    <dbReference type="NCBI Taxonomy" id="42155"/>
    <lineage>
        <taxon>Eukaryota</taxon>
        <taxon>Metazoa</taxon>
        <taxon>Ecdysozoa</taxon>
        <taxon>Nematoda</taxon>
        <taxon>Chromadorea</taxon>
        <taxon>Rhabditida</taxon>
        <taxon>Spirurina</taxon>
        <taxon>Spiruromorpha</taxon>
        <taxon>Filarioidea</taxon>
        <taxon>Onchocercidae</taxon>
        <taxon>Brugia</taxon>
    </lineage>
</organism>
<dbReference type="STRING" id="42155.A0A0R3QD98"/>
<name>A0A0R3QD98_9BILA</name>
<dbReference type="GO" id="GO:0005198">
    <property type="term" value="F:structural molecule activity"/>
    <property type="evidence" value="ECO:0007669"/>
    <property type="project" value="InterPro"/>
</dbReference>
<reference evidence="3" key="1">
    <citation type="submission" date="2017-02" db="UniProtKB">
        <authorList>
            <consortium name="WormBaseParasite"/>
        </authorList>
    </citation>
    <scope>IDENTIFICATION</scope>
</reference>
<dbReference type="WBParaSite" id="BTMF_0000433401-mRNA-1">
    <property type="protein sequence ID" value="BTMF_0000433401-mRNA-1"/>
    <property type="gene ID" value="BTMF_0000433401"/>
</dbReference>
<dbReference type="AlphaFoldDB" id="A0A0R3QD98"/>
<dbReference type="InterPro" id="IPR036034">
    <property type="entry name" value="PDZ_sf"/>
</dbReference>
<sequence length="104" mass="11355">MVLLSDGKGRGRPARLELTKDVLIIQITAKSSFSDETKDSMMELDTSIRHVKLCKKSDTGLGLSIKGGSDGNQQVPVVISKIFRNTPGMCIKKSLLLFSMVRST</sequence>
<proteinExistence type="predicted"/>
<dbReference type="Proteomes" id="UP000280834">
    <property type="component" value="Unassembled WGS sequence"/>
</dbReference>
<accession>A0A0R3QD98</accession>
<dbReference type="GO" id="GO:0016010">
    <property type="term" value="C:dystrophin-associated glycoprotein complex"/>
    <property type="evidence" value="ECO:0007669"/>
    <property type="project" value="TreeGrafter"/>
</dbReference>
<evidence type="ECO:0000313" key="3">
    <source>
        <dbReference type="WBParaSite" id="BTMF_0000433401-mRNA-1"/>
    </source>
</evidence>
<dbReference type="Gene3D" id="2.30.42.10">
    <property type="match status" value="1"/>
</dbReference>
<dbReference type="EMBL" id="UZAG01003330">
    <property type="protein sequence ID" value="VDO15177.1"/>
    <property type="molecule type" value="Genomic_DNA"/>
</dbReference>
<evidence type="ECO:0000313" key="1">
    <source>
        <dbReference type="EMBL" id="VDO15177.1"/>
    </source>
</evidence>
<dbReference type="PANTHER" id="PTHR10554">
    <property type="entry name" value="SYNTROPHIN"/>
    <property type="match status" value="1"/>
</dbReference>
<reference evidence="1 2" key="2">
    <citation type="submission" date="2018-11" db="EMBL/GenBank/DDBJ databases">
        <authorList>
            <consortium name="Pathogen Informatics"/>
        </authorList>
    </citation>
    <scope>NUCLEOTIDE SEQUENCE [LARGE SCALE GENOMIC DNA]</scope>
</reference>
<evidence type="ECO:0000313" key="2">
    <source>
        <dbReference type="Proteomes" id="UP000280834"/>
    </source>
</evidence>
<keyword evidence="2" id="KW-1185">Reference proteome</keyword>
<protein>
    <submittedName>
        <fullName evidence="3">PDZ domain-containing protein</fullName>
    </submittedName>
</protein>
<dbReference type="PANTHER" id="PTHR10554:SF1">
    <property type="entry name" value="FI16515P1"/>
    <property type="match status" value="1"/>
</dbReference>
<dbReference type="InterPro" id="IPR015482">
    <property type="entry name" value="Syntrophin"/>
</dbReference>
<gene>
    <name evidence="1" type="ORF">BTMF_LOCUS3629</name>
</gene>
<dbReference type="SUPFAM" id="SSF50156">
    <property type="entry name" value="PDZ domain-like"/>
    <property type="match status" value="1"/>
</dbReference>